<dbReference type="PANTHER" id="PTHR43000">
    <property type="entry name" value="DTDP-D-GLUCOSE 4,6-DEHYDRATASE-RELATED"/>
    <property type="match status" value="1"/>
</dbReference>
<keyword evidence="3" id="KW-0547">Nucleotide-binding</keyword>
<dbReference type="Gene3D" id="3.40.50.720">
    <property type="entry name" value="NAD(P)-binding Rossmann-like Domain"/>
    <property type="match status" value="1"/>
</dbReference>
<evidence type="ECO:0000256" key="1">
    <source>
        <dbReference type="ARBA" id="ARBA00005125"/>
    </source>
</evidence>
<organism evidence="5 6">
    <name type="scientific">Rhizomicrobium palustre</name>
    <dbReference type="NCBI Taxonomy" id="189966"/>
    <lineage>
        <taxon>Bacteria</taxon>
        <taxon>Pseudomonadati</taxon>
        <taxon>Pseudomonadota</taxon>
        <taxon>Alphaproteobacteria</taxon>
        <taxon>Micropepsales</taxon>
        <taxon>Micropepsaceae</taxon>
        <taxon>Rhizomicrobium</taxon>
    </lineage>
</organism>
<dbReference type="SUPFAM" id="SSF51735">
    <property type="entry name" value="NAD(P)-binding Rossmann-fold domains"/>
    <property type="match status" value="1"/>
</dbReference>
<name>A0A846MYM7_9PROT</name>
<dbReference type="RefSeq" id="WP_167082194.1">
    <property type="nucleotide sequence ID" value="NZ_BAAADC010000001.1"/>
</dbReference>
<dbReference type="InterPro" id="IPR013815">
    <property type="entry name" value="ATP_grasp_subdomain_1"/>
</dbReference>
<feature type="domain" description="ATP-grasp" evidence="4">
    <location>
        <begin position="433"/>
        <end position="602"/>
    </location>
</feature>
<dbReference type="GO" id="GO:0004088">
    <property type="term" value="F:carbamoyl-phosphate synthase (glutamine-hydrolyzing) activity"/>
    <property type="evidence" value="ECO:0007669"/>
    <property type="project" value="UniProtKB-EC"/>
</dbReference>
<comment type="similarity">
    <text evidence="2">Belongs to the NAD(P)-dependent epimerase/dehydratase family.</text>
</comment>
<dbReference type="InterPro" id="IPR011761">
    <property type="entry name" value="ATP-grasp"/>
</dbReference>
<dbReference type="EMBL" id="JAASRM010000001">
    <property type="protein sequence ID" value="NIK88067.1"/>
    <property type="molecule type" value="Genomic_DNA"/>
</dbReference>
<dbReference type="Pfam" id="PF15632">
    <property type="entry name" value="ATPgrasp_Ter"/>
    <property type="match status" value="1"/>
</dbReference>
<dbReference type="AlphaFoldDB" id="A0A846MYM7"/>
<dbReference type="Gene3D" id="3.40.50.20">
    <property type="match status" value="1"/>
</dbReference>
<dbReference type="GO" id="GO:0005524">
    <property type="term" value="F:ATP binding"/>
    <property type="evidence" value="ECO:0007669"/>
    <property type="project" value="UniProtKB-UniRule"/>
</dbReference>
<proteinExistence type="inferred from homology"/>
<gene>
    <name evidence="5" type="ORF">FHS83_001385</name>
</gene>
<reference evidence="5 6" key="1">
    <citation type="submission" date="2020-03" db="EMBL/GenBank/DDBJ databases">
        <title>Genomic Encyclopedia of Type Strains, Phase IV (KMG-IV): sequencing the most valuable type-strain genomes for metagenomic binning, comparative biology and taxonomic classification.</title>
        <authorList>
            <person name="Goeker M."/>
        </authorList>
    </citation>
    <scope>NUCLEOTIDE SEQUENCE [LARGE SCALE GENOMIC DNA]</scope>
    <source>
        <strain evidence="5 6">DSM 19867</strain>
    </source>
</reference>
<dbReference type="PROSITE" id="PS50975">
    <property type="entry name" value="ATP_GRASP"/>
    <property type="match status" value="1"/>
</dbReference>
<dbReference type="Pfam" id="PF01370">
    <property type="entry name" value="Epimerase"/>
    <property type="match status" value="1"/>
</dbReference>
<dbReference type="EC" id="6.3.5.5" evidence="5"/>
<dbReference type="InterPro" id="IPR048764">
    <property type="entry name" value="PylC_N"/>
</dbReference>
<evidence type="ECO:0000259" key="4">
    <source>
        <dbReference type="PROSITE" id="PS50975"/>
    </source>
</evidence>
<keyword evidence="3" id="KW-0067">ATP-binding</keyword>
<dbReference type="Pfam" id="PF21360">
    <property type="entry name" value="PylC-like_N"/>
    <property type="match status" value="1"/>
</dbReference>
<evidence type="ECO:0000256" key="2">
    <source>
        <dbReference type="ARBA" id="ARBA00007637"/>
    </source>
</evidence>
<evidence type="ECO:0000313" key="6">
    <source>
        <dbReference type="Proteomes" id="UP000570514"/>
    </source>
</evidence>
<dbReference type="InterPro" id="IPR036291">
    <property type="entry name" value="NAD(P)-bd_dom_sf"/>
</dbReference>
<dbReference type="GO" id="GO:0046872">
    <property type="term" value="F:metal ion binding"/>
    <property type="evidence" value="ECO:0007669"/>
    <property type="project" value="InterPro"/>
</dbReference>
<dbReference type="InterPro" id="IPR001509">
    <property type="entry name" value="Epimerase_deHydtase"/>
</dbReference>
<evidence type="ECO:0000313" key="5">
    <source>
        <dbReference type="EMBL" id="NIK88067.1"/>
    </source>
</evidence>
<keyword evidence="6" id="KW-1185">Reference proteome</keyword>
<protein>
    <submittedName>
        <fullName evidence="5">Carbamoyl-phosphate synthase large subunit</fullName>
        <ecNumber evidence="5">6.3.5.5</ecNumber>
    </submittedName>
</protein>
<evidence type="ECO:0000256" key="3">
    <source>
        <dbReference type="PROSITE-ProRule" id="PRU00409"/>
    </source>
</evidence>
<dbReference type="Gene3D" id="3.30.1490.20">
    <property type="entry name" value="ATP-grasp fold, A domain"/>
    <property type="match status" value="1"/>
</dbReference>
<dbReference type="SUPFAM" id="SSF56059">
    <property type="entry name" value="Glutathione synthetase ATP-binding domain-like"/>
    <property type="match status" value="1"/>
</dbReference>
<dbReference type="Gene3D" id="3.30.470.20">
    <property type="entry name" value="ATP-grasp fold, B domain"/>
    <property type="match status" value="1"/>
</dbReference>
<comment type="pathway">
    <text evidence="1">Bacterial outer membrane biogenesis; LPS O-antigen biosynthesis.</text>
</comment>
<dbReference type="Proteomes" id="UP000570514">
    <property type="component" value="Unassembled WGS sequence"/>
</dbReference>
<comment type="caution">
    <text evidence="5">The sequence shown here is derived from an EMBL/GenBank/DDBJ whole genome shotgun (WGS) entry which is preliminary data.</text>
</comment>
<accession>A0A846MYM7</accession>
<keyword evidence="5" id="KW-0436">Ligase</keyword>
<sequence>MSNIRKVFVSGGAGVIGREMIPKLVARGFEVMVGDLKPRPEHFPSSVHYRQGDLNHITEGELAAFAPDCFIHLAATFERSTETYGFWEENFWHNVRLSHHLMTVTKDLPSLKRVVFASSYLIYDQALYQFDVAQEKPRTLNESDPILPRNLTGMAKLAHEIELRFLDGFRAEAFTTACARIYRGYGCNSRDVISRWIRMLLAGEKITVYRPEGLFDYIYAKDTAEGLIRLALSDVRGIINLGTGRSRRVADVVEVLRQHFPKLEAETAEADIPFEASGADTSAWQKAIGWLPDYDLEHAIPEMIAFEKTKKAAPPAPVYGNVLVTSASKKVPLVRALQTAAKKLKPEIKVIAGDMNEAALTRYVADDFWRLPRTDAAAVESLIAGCKERGIKAILPTRDGELHFWAEQKARFAAEGIAVLVSPAASITRCLDKLAFARFGLEKGLPFIPTFEAPQGDGPFVVKERFGAGSRGLGLNLSKDAALAHGAKLEAPIYQPQIRGREISIDAWLDQAHKVKGLVLRGRDSVVDGESQITTTFRDAGLEKAAATILEALELSGPVVMQAFVVDGKLAVIECNPRFGGASTTSIAAGLDSFTWSLTEAFGGGVAALSFDRVPGEVRQIRVPGDIYVFGPDL</sequence>